<evidence type="ECO:0000256" key="9">
    <source>
        <dbReference type="ARBA" id="ARBA00022989"/>
    </source>
</evidence>
<dbReference type="InterPro" id="IPR002528">
    <property type="entry name" value="MATE_fam"/>
</dbReference>
<comment type="similarity">
    <text evidence="3">Belongs to the multi antimicrobial extrusion (MATE) (TC 2.A.66.1) family.</text>
</comment>
<dbReference type="EMBL" id="MKIR01000022">
    <property type="protein sequence ID" value="OFI49006.1"/>
    <property type="molecule type" value="Genomic_DNA"/>
</dbReference>
<evidence type="ECO:0000256" key="6">
    <source>
        <dbReference type="ARBA" id="ARBA00022449"/>
    </source>
</evidence>
<dbReference type="Proteomes" id="UP000178622">
    <property type="component" value="Unassembled WGS sequence"/>
</dbReference>
<organism evidence="14 15">
    <name type="scientific">Floricoccus tropicus</name>
    <dbReference type="NCBI Taxonomy" id="1859473"/>
    <lineage>
        <taxon>Bacteria</taxon>
        <taxon>Bacillati</taxon>
        <taxon>Bacillota</taxon>
        <taxon>Bacilli</taxon>
        <taxon>Lactobacillales</taxon>
        <taxon>Streptococcaceae</taxon>
        <taxon>Floricoccus</taxon>
    </lineage>
</organism>
<keyword evidence="11 13" id="KW-0472">Membrane</keyword>
<evidence type="ECO:0000256" key="8">
    <source>
        <dbReference type="ARBA" id="ARBA00022692"/>
    </source>
</evidence>
<evidence type="ECO:0000256" key="11">
    <source>
        <dbReference type="ARBA" id="ARBA00023136"/>
    </source>
</evidence>
<dbReference type="RefSeq" id="WP_070792656.1">
    <property type="nucleotide sequence ID" value="NZ_MKIR01000022.1"/>
</dbReference>
<dbReference type="GO" id="GO:0042910">
    <property type="term" value="F:xenobiotic transmembrane transporter activity"/>
    <property type="evidence" value="ECO:0007669"/>
    <property type="project" value="InterPro"/>
</dbReference>
<evidence type="ECO:0000256" key="10">
    <source>
        <dbReference type="ARBA" id="ARBA00023065"/>
    </source>
</evidence>
<dbReference type="InterPro" id="IPR050222">
    <property type="entry name" value="MATE_MdtK"/>
</dbReference>
<sequence length="443" mass="47831">MNDLTKGSISKGLILFTLPLLLGNFFQILYHTTDTIIVGQTLGKLALASVGATGAVNFLIVGFAQGLTSGLTIVTAQRFGAKHFQDVKKSFATGLVFTVIASLILSILSVIFIGPLLKMMQTPDEIFEGAKTFMTFMLGGMIFANLFNFLSNALRALGDSKTPLYALVISSIANIILEYTAILGLGWGIAGASIATVAAQAISVCYLAYHISQKVPELHFPTEYLKFDKNEFKEHARLSLPMGFQSSIIAIGSITLQIALNTLGTNAVATQSIVSKVDQFAMLPMISIGLAMSTFAAQNYGAQKYKRIISGLKQATLISVVWGIIYAILLITFNHQVTTVFISPSETAVINMAKQYYIINGAFYWLLAILFSTRGTIQGLGNSKIPTLAGFMELFMRAGVAIYGVHRMSYTIVVASNPAAWIGSILVLIPTILVTVRSFKKLS</sequence>
<feature type="transmembrane region" description="Helical" evidence="13">
    <location>
        <begin position="129"/>
        <end position="150"/>
    </location>
</feature>
<dbReference type="InterPro" id="IPR048279">
    <property type="entry name" value="MdtK-like"/>
</dbReference>
<keyword evidence="7" id="KW-1003">Cell membrane</keyword>
<keyword evidence="15" id="KW-1185">Reference proteome</keyword>
<feature type="transmembrane region" description="Helical" evidence="13">
    <location>
        <begin position="50"/>
        <end position="74"/>
    </location>
</feature>
<evidence type="ECO:0000256" key="1">
    <source>
        <dbReference type="ARBA" id="ARBA00003408"/>
    </source>
</evidence>
<keyword evidence="10" id="KW-0406">Ion transport</keyword>
<feature type="transmembrane region" description="Helical" evidence="13">
    <location>
        <begin position="280"/>
        <end position="302"/>
    </location>
</feature>
<dbReference type="GO" id="GO:0015297">
    <property type="term" value="F:antiporter activity"/>
    <property type="evidence" value="ECO:0007669"/>
    <property type="project" value="UniProtKB-KW"/>
</dbReference>
<proteinExistence type="inferred from homology"/>
<comment type="subcellular location">
    <subcellularLocation>
        <location evidence="2">Cell membrane</location>
        <topology evidence="2">Multi-pass membrane protein</topology>
    </subcellularLocation>
</comment>
<feature type="transmembrane region" description="Helical" evidence="13">
    <location>
        <begin position="238"/>
        <end position="260"/>
    </location>
</feature>
<protein>
    <recommendedName>
        <fullName evidence="4">Probable multidrug resistance protein NorM</fullName>
    </recommendedName>
    <alternativeName>
        <fullName evidence="12">Multidrug-efflux transporter</fullName>
    </alternativeName>
</protein>
<evidence type="ECO:0000313" key="14">
    <source>
        <dbReference type="EMBL" id="OFI49006.1"/>
    </source>
</evidence>
<feature type="transmembrane region" description="Helical" evidence="13">
    <location>
        <begin position="162"/>
        <end position="182"/>
    </location>
</feature>
<feature type="transmembrane region" description="Helical" evidence="13">
    <location>
        <begin position="355"/>
        <end position="373"/>
    </location>
</feature>
<keyword evidence="5" id="KW-0813">Transport</keyword>
<feature type="transmembrane region" description="Helical" evidence="13">
    <location>
        <begin position="418"/>
        <end position="436"/>
    </location>
</feature>
<evidence type="ECO:0000256" key="7">
    <source>
        <dbReference type="ARBA" id="ARBA00022475"/>
    </source>
</evidence>
<dbReference type="PANTHER" id="PTHR43298">
    <property type="entry name" value="MULTIDRUG RESISTANCE PROTEIN NORM-RELATED"/>
    <property type="match status" value="1"/>
</dbReference>
<keyword evidence="9 13" id="KW-1133">Transmembrane helix</keyword>
<reference evidence="15" key="1">
    <citation type="submission" date="2016-09" db="EMBL/GenBank/DDBJ databases">
        <title>Draft genome sequence of a novel species of the family Streptococcaceae isolated from flowers.</title>
        <authorList>
            <person name="Chuah L.-O."/>
            <person name="Yap K.-P."/>
            <person name="Thong K.L."/>
            <person name="Liong M.T."/>
            <person name="Ahmad R."/>
            <person name="Rusul G."/>
        </authorList>
    </citation>
    <scope>NUCLEOTIDE SEQUENCE [LARGE SCALE GENOMIC DNA]</scope>
    <source>
        <strain evidence="15">DF1</strain>
    </source>
</reference>
<feature type="transmembrane region" description="Helical" evidence="13">
    <location>
        <begin position="314"/>
        <end position="335"/>
    </location>
</feature>
<comment type="function">
    <text evidence="1">Multidrug efflux pump.</text>
</comment>
<dbReference type="AlphaFoldDB" id="A0A1E8GLY4"/>
<evidence type="ECO:0000256" key="2">
    <source>
        <dbReference type="ARBA" id="ARBA00004651"/>
    </source>
</evidence>
<gene>
    <name evidence="14" type="ORF">BG261_04915</name>
</gene>
<dbReference type="GO" id="GO:0005886">
    <property type="term" value="C:plasma membrane"/>
    <property type="evidence" value="ECO:0007669"/>
    <property type="project" value="UniProtKB-SubCell"/>
</dbReference>
<evidence type="ECO:0000256" key="4">
    <source>
        <dbReference type="ARBA" id="ARBA00020268"/>
    </source>
</evidence>
<dbReference type="PIRSF" id="PIRSF006603">
    <property type="entry name" value="DinF"/>
    <property type="match status" value="1"/>
</dbReference>
<dbReference type="OrthoDB" id="9776324at2"/>
<evidence type="ECO:0000256" key="13">
    <source>
        <dbReference type="SAM" id="Phobius"/>
    </source>
</evidence>
<dbReference type="NCBIfam" id="TIGR00797">
    <property type="entry name" value="matE"/>
    <property type="match status" value="1"/>
</dbReference>
<keyword evidence="6" id="KW-0050">Antiport</keyword>
<dbReference type="PANTHER" id="PTHR43298:SF2">
    <property type="entry name" value="FMN_FAD EXPORTER YEEO-RELATED"/>
    <property type="match status" value="1"/>
</dbReference>
<feature type="transmembrane region" description="Helical" evidence="13">
    <location>
        <begin position="12"/>
        <end position="30"/>
    </location>
</feature>
<dbReference type="GO" id="GO:0006811">
    <property type="term" value="P:monoatomic ion transport"/>
    <property type="evidence" value="ECO:0007669"/>
    <property type="project" value="UniProtKB-KW"/>
</dbReference>
<comment type="caution">
    <text evidence="14">The sequence shown here is derived from an EMBL/GenBank/DDBJ whole genome shotgun (WGS) entry which is preliminary data.</text>
</comment>
<evidence type="ECO:0000256" key="3">
    <source>
        <dbReference type="ARBA" id="ARBA00010199"/>
    </source>
</evidence>
<feature type="transmembrane region" description="Helical" evidence="13">
    <location>
        <begin position="188"/>
        <end position="209"/>
    </location>
</feature>
<evidence type="ECO:0000256" key="5">
    <source>
        <dbReference type="ARBA" id="ARBA00022448"/>
    </source>
</evidence>
<name>A0A1E8GLY4_9LACT</name>
<feature type="transmembrane region" description="Helical" evidence="13">
    <location>
        <begin position="95"/>
        <end position="117"/>
    </location>
</feature>
<accession>A0A1E8GLY4</accession>
<keyword evidence="8 13" id="KW-0812">Transmembrane</keyword>
<evidence type="ECO:0000256" key="12">
    <source>
        <dbReference type="ARBA" id="ARBA00031636"/>
    </source>
</evidence>
<evidence type="ECO:0000313" key="15">
    <source>
        <dbReference type="Proteomes" id="UP000178622"/>
    </source>
</evidence>
<dbReference type="CDD" id="cd13138">
    <property type="entry name" value="MATE_yoeA_like"/>
    <property type="match status" value="1"/>
</dbReference>
<dbReference type="Pfam" id="PF01554">
    <property type="entry name" value="MatE"/>
    <property type="match status" value="2"/>
</dbReference>
<dbReference type="STRING" id="1859473.BG261_04915"/>